<comment type="caution">
    <text evidence="1">The sequence shown here is derived from an EMBL/GenBank/DDBJ whole genome shotgun (WGS) entry which is preliminary data.</text>
</comment>
<proteinExistence type="predicted"/>
<evidence type="ECO:0000313" key="2">
    <source>
        <dbReference type="Proteomes" id="UP000614216"/>
    </source>
</evidence>
<organism evidence="1 2">
    <name type="scientific">Fulvivirga marina</name>
    <dbReference type="NCBI Taxonomy" id="2494733"/>
    <lineage>
        <taxon>Bacteria</taxon>
        <taxon>Pseudomonadati</taxon>
        <taxon>Bacteroidota</taxon>
        <taxon>Cytophagia</taxon>
        <taxon>Cytophagales</taxon>
        <taxon>Fulvivirgaceae</taxon>
        <taxon>Fulvivirga</taxon>
    </lineage>
</organism>
<keyword evidence="2" id="KW-1185">Reference proteome</keyword>
<accession>A0A937KGP4</accession>
<name>A0A937KGP4_9BACT</name>
<dbReference type="Proteomes" id="UP000614216">
    <property type="component" value="Unassembled WGS sequence"/>
</dbReference>
<dbReference type="AlphaFoldDB" id="A0A937KGP4"/>
<protein>
    <submittedName>
        <fullName evidence="1">Uncharacterized protein</fullName>
    </submittedName>
</protein>
<reference evidence="1" key="1">
    <citation type="submission" date="2021-01" db="EMBL/GenBank/DDBJ databases">
        <title>Fulvivirga kasyanovii gen. nov., sp nov., a novel member of the phylum Bacteroidetes isolated from seawater in a mussel farm.</title>
        <authorList>
            <person name="Zhao L.-H."/>
            <person name="Wang Z.-J."/>
        </authorList>
    </citation>
    <scope>NUCLEOTIDE SEQUENCE</scope>
    <source>
        <strain evidence="1">29W222</strain>
    </source>
</reference>
<evidence type="ECO:0000313" key="1">
    <source>
        <dbReference type="EMBL" id="MBL6449645.1"/>
    </source>
</evidence>
<dbReference type="PROSITE" id="PS51257">
    <property type="entry name" value="PROKAR_LIPOPROTEIN"/>
    <property type="match status" value="1"/>
</dbReference>
<sequence>MSKKGIIAVAIIATFGALTMSCNEEEVIPSVKNTIEVATEGDDGHVEPPVEEGN</sequence>
<dbReference type="EMBL" id="JAEUGD010000067">
    <property type="protein sequence ID" value="MBL6449645.1"/>
    <property type="molecule type" value="Genomic_DNA"/>
</dbReference>
<dbReference type="RefSeq" id="WP_202859192.1">
    <property type="nucleotide sequence ID" value="NZ_JAEUGD010000067.1"/>
</dbReference>
<gene>
    <name evidence="1" type="ORF">JMN32_25265</name>
</gene>